<evidence type="ECO:0000256" key="1">
    <source>
        <dbReference type="ARBA" id="ARBA00005417"/>
    </source>
</evidence>
<dbReference type="EMBL" id="DVIQ01000027">
    <property type="protein sequence ID" value="HIS31045.1"/>
    <property type="molecule type" value="Genomic_DNA"/>
</dbReference>
<evidence type="ECO:0000256" key="4">
    <source>
        <dbReference type="ARBA" id="ARBA00022840"/>
    </source>
</evidence>
<gene>
    <name evidence="6" type="ORF">IAB44_05770</name>
</gene>
<dbReference type="SMART" id="SM00382">
    <property type="entry name" value="AAA"/>
    <property type="match status" value="1"/>
</dbReference>
<dbReference type="GO" id="GO:0005524">
    <property type="term" value="F:ATP binding"/>
    <property type="evidence" value="ECO:0007669"/>
    <property type="project" value="UniProtKB-KW"/>
</dbReference>
<dbReference type="GO" id="GO:0016887">
    <property type="term" value="F:ATP hydrolysis activity"/>
    <property type="evidence" value="ECO:0007669"/>
    <property type="project" value="InterPro"/>
</dbReference>
<organism evidence="6 7">
    <name type="scientific">Candidatus Limivivens intestinipullorum</name>
    <dbReference type="NCBI Taxonomy" id="2840858"/>
    <lineage>
        <taxon>Bacteria</taxon>
        <taxon>Bacillati</taxon>
        <taxon>Bacillota</taxon>
        <taxon>Clostridia</taxon>
        <taxon>Lachnospirales</taxon>
        <taxon>Lachnospiraceae</taxon>
        <taxon>Lachnospiraceae incertae sedis</taxon>
        <taxon>Candidatus Limivivens</taxon>
    </lineage>
</organism>
<protein>
    <submittedName>
        <fullName evidence="6">ATP-binding cassette domain-containing protein</fullName>
    </submittedName>
</protein>
<dbReference type="PANTHER" id="PTHR43335">
    <property type="entry name" value="ABC TRANSPORTER, ATP-BINDING PROTEIN"/>
    <property type="match status" value="1"/>
</dbReference>
<keyword evidence="3" id="KW-0547">Nucleotide-binding</keyword>
<accession>A0A9D1ERQ7</accession>
<dbReference type="InterPro" id="IPR003593">
    <property type="entry name" value="AAA+_ATPase"/>
</dbReference>
<comment type="caution">
    <text evidence="6">The sequence shown here is derived from an EMBL/GenBank/DDBJ whole genome shotgun (WGS) entry which is preliminary data.</text>
</comment>
<dbReference type="PROSITE" id="PS00211">
    <property type="entry name" value="ABC_TRANSPORTER_1"/>
    <property type="match status" value="1"/>
</dbReference>
<keyword evidence="2" id="KW-0813">Transport</keyword>
<dbReference type="InterPro" id="IPR017871">
    <property type="entry name" value="ABC_transporter-like_CS"/>
</dbReference>
<dbReference type="PANTHER" id="PTHR43335:SF8">
    <property type="entry name" value="ABC TRANSPORTER, ATP-BINDING PROTEIN"/>
    <property type="match status" value="1"/>
</dbReference>
<dbReference type="AlphaFoldDB" id="A0A9D1ERQ7"/>
<dbReference type="InterPro" id="IPR003439">
    <property type="entry name" value="ABC_transporter-like_ATP-bd"/>
</dbReference>
<evidence type="ECO:0000259" key="5">
    <source>
        <dbReference type="PROSITE" id="PS50893"/>
    </source>
</evidence>
<proteinExistence type="inferred from homology"/>
<dbReference type="Pfam" id="PF00005">
    <property type="entry name" value="ABC_tran"/>
    <property type="match status" value="1"/>
</dbReference>
<name>A0A9D1ERQ7_9FIRM</name>
<dbReference type="Gene3D" id="3.40.50.300">
    <property type="entry name" value="P-loop containing nucleotide triphosphate hydrolases"/>
    <property type="match status" value="1"/>
</dbReference>
<evidence type="ECO:0000313" key="6">
    <source>
        <dbReference type="EMBL" id="HIS31045.1"/>
    </source>
</evidence>
<dbReference type="Proteomes" id="UP000823935">
    <property type="component" value="Unassembled WGS sequence"/>
</dbReference>
<comment type="similarity">
    <text evidence="1">Belongs to the ABC transporter superfamily.</text>
</comment>
<dbReference type="SUPFAM" id="SSF52540">
    <property type="entry name" value="P-loop containing nucleoside triphosphate hydrolases"/>
    <property type="match status" value="1"/>
</dbReference>
<feature type="domain" description="ABC transporter" evidence="5">
    <location>
        <begin position="6"/>
        <end position="234"/>
    </location>
</feature>
<dbReference type="PROSITE" id="PS50893">
    <property type="entry name" value="ABC_TRANSPORTER_2"/>
    <property type="match status" value="1"/>
</dbReference>
<sequence>MNDILLHTEHVTKTYGKQKALDDVSITLQRGEIYGLVGNNGAGKTTLMRLIAGQSPMESGEIQLFGGRTEAELRKNRRRMGTLIETPGFFSYLTARENLEYFRLQFGIPGKDIVEGTLEEVGLGDAGNKKYKNFSLGMKQRLGLALAIMHSPEFLVLDEPINGLDPEGIIEIRSLLQKINSKKNVTILISSHILPELSSIATRYGFLKNGVLLEELSAQELLRKCSVYVELQVSDVKKASVVLETRLGIRNYQVYPDGYLHVFEKLDQVDQICREVVLADIGLFSAHKQAMDLESYYVNLMGGTQ</sequence>
<reference evidence="6" key="1">
    <citation type="submission" date="2020-10" db="EMBL/GenBank/DDBJ databases">
        <authorList>
            <person name="Gilroy R."/>
        </authorList>
    </citation>
    <scope>NUCLEOTIDE SEQUENCE</scope>
    <source>
        <strain evidence="6">CHK190-19873</strain>
    </source>
</reference>
<evidence type="ECO:0000256" key="2">
    <source>
        <dbReference type="ARBA" id="ARBA00022448"/>
    </source>
</evidence>
<dbReference type="InterPro" id="IPR027417">
    <property type="entry name" value="P-loop_NTPase"/>
</dbReference>
<evidence type="ECO:0000256" key="3">
    <source>
        <dbReference type="ARBA" id="ARBA00022741"/>
    </source>
</evidence>
<keyword evidence="4 6" id="KW-0067">ATP-binding</keyword>
<evidence type="ECO:0000313" key="7">
    <source>
        <dbReference type="Proteomes" id="UP000823935"/>
    </source>
</evidence>
<reference evidence="6" key="2">
    <citation type="journal article" date="2021" name="PeerJ">
        <title>Extensive microbial diversity within the chicken gut microbiome revealed by metagenomics and culture.</title>
        <authorList>
            <person name="Gilroy R."/>
            <person name="Ravi A."/>
            <person name="Getino M."/>
            <person name="Pursley I."/>
            <person name="Horton D.L."/>
            <person name="Alikhan N.F."/>
            <person name="Baker D."/>
            <person name="Gharbi K."/>
            <person name="Hall N."/>
            <person name="Watson M."/>
            <person name="Adriaenssens E.M."/>
            <person name="Foster-Nyarko E."/>
            <person name="Jarju S."/>
            <person name="Secka A."/>
            <person name="Antonio M."/>
            <person name="Oren A."/>
            <person name="Chaudhuri R.R."/>
            <person name="La Ragione R."/>
            <person name="Hildebrand F."/>
            <person name="Pallen M.J."/>
        </authorList>
    </citation>
    <scope>NUCLEOTIDE SEQUENCE</scope>
    <source>
        <strain evidence="6">CHK190-19873</strain>
    </source>
</reference>